<dbReference type="InterPro" id="IPR026838">
    <property type="entry name" value="YheC/D"/>
</dbReference>
<dbReference type="HOGENOM" id="CLU_606439_0_0_9"/>
<dbReference type="EMBL" id="CP003923">
    <property type="protein sequence ID" value="AIC94270.1"/>
    <property type="molecule type" value="Genomic_DNA"/>
</dbReference>
<dbReference type="SUPFAM" id="SSF56059">
    <property type="entry name" value="Glutathione synthetase ATP-binding domain-like"/>
    <property type="match status" value="1"/>
</dbReference>
<reference evidence="1 2" key="1">
    <citation type="journal article" date="2014" name="Gene">
        <title>A comparative genomic analysis of the alkalitolerant soil bacterium Bacillus lehensis G1.</title>
        <authorList>
            <person name="Noor Y.M."/>
            <person name="Samsulrizal N.H."/>
            <person name="Jema'on N.A."/>
            <person name="Low K.O."/>
            <person name="Ramli A.N."/>
            <person name="Alias N.I."/>
            <person name="Damis S.I."/>
            <person name="Fuzi S.F."/>
            <person name="Isa M.N."/>
            <person name="Murad A.M."/>
            <person name="Raih M.F."/>
            <person name="Bakar F.D."/>
            <person name="Najimudin N."/>
            <person name="Mahadi N.M."/>
            <person name="Illias R.M."/>
        </authorList>
    </citation>
    <scope>NUCLEOTIDE SEQUENCE [LARGE SCALE GENOMIC DNA]</scope>
    <source>
        <strain evidence="1 2">G1</strain>
    </source>
</reference>
<protein>
    <submittedName>
        <fullName evidence="1">Endospore coat-associated protein yheD</fullName>
    </submittedName>
</protein>
<gene>
    <name evidence="1" type="ORF">BleG1_1692</name>
</gene>
<dbReference type="PATRIC" id="fig|1246626.3.peg.1684"/>
<dbReference type="STRING" id="1246626.BleG1_1692"/>
<name>A0A060LWW8_9BACI</name>
<organism evidence="1 2">
    <name type="scientific">Shouchella lehensis G1</name>
    <dbReference type="NCBI Taxonomy" id="1246626"/>
    <lineage>
        <taxon>Bacteria</taxon>
        <taxon>Bacillati</taxon>
        <taxon>Bacillota</taxon>
        <taxon>Bacilli</taxon>
        <taxon>Bacillales</taxon>
        <taxon>Bacillaceae</taxon>
        <taxon>Shouchella</taxon>
    </lineage>
</organism>
<keyword evidence="2" id="KW-1185">Reference proteome</keyword>
<proteinExistence type="predicted"/>
<dbReference type="Proteomes" id="UP000027142">
    <property type="component" value="Chromosome"/>
</dbReference>
<dbReference type="Gene3D" id="3.30.470.20">
    <property type="entry name" value="ATP-grasp fold, B domain"/>
    <property type="match status" value="1"/>
</dbReference>
<dbReference type="eggNOG" id="COG0189">
    <property type="taxonomic scope" value="Bacteria"/>
</dbReference>
<dbReference type="KEGG" id="ble:BleG1_1692"/>
<evidence type="ECO:0000313" key="2">
    <source>
        <dbReference type="Proteomes" id="UP000027142"/>
    </source>
</evidence>
<accession>A0A060LWW8</accession>
<dbReference type="Pfam" id="PF14398">
    <property type="entry name" value="ATPgrasp_YheCD"/>
    <property type="match status" value="1"/>
</dbReference>
<sequence>MYGGEEMMSTTFSVVFRSKIKQKEETILVPSFLKKWFSHNQVQLTYGLASRNLTISYFDERENDSPSIYVHKNVQKELALHKKERYQVRVKQGELTIGPYIGLLLGDQPLNYTAAFMKEHYEERMKLQTQLGVRVAAFSIKWVNLEQAKTKALTYCVETKKWKEEVVPIPKIIYRRHLRQEEFHSFKEAIRQKGGTIFNSNRPDKWELHAHFNEDSTLKRVLPKTEKWTKEDQLERWLQEKPKFVLKPILNSQGRGIYMISKLKQGNQYLVYDYAKTDQAIKRKLTKKALIRFFHKRKLRSKDYIIQEWIALKKWESRPFDVRVFLQKETANWQVNGIECRQAQAKQLITNFSKGGRVLPLSDIFGGHTKAMEAEIEQLCIEIADKIESIYRNDHFAELGIDLAFDVKQKRFVLIEVNFRPGYKGLKLFDEDAYYRVAWSPFKYAAKMEGF</sequence>
<evidence type="ECO:0000313" key="1">
    <source>
        <dbReference type="EMBL" id="AIC94270.1"/>
    </source>
</evidence>
<dbReference type="AlphaFoldDB" id="A0A060LWW8"/>